<accession>A0ABN4LRJ4</accession>
<name>A0ABN4LRJ4_9ALTE</name>
<evidence type="ECO:0000313" key="1">
    <source>
        <dbReference type="EMBL" id="AMJ76614.1"/>
    </source>
</evidence>
<proteinExistence type="predicted"/>
<gene>
    <name evidence="1" type="ORF">AVL57_00260</name>
</gene>
<organism evidence="1 2">
    <name type="scientific">Alteromonas stellipolaris</name>
    <dbReference type="NCBI Taxonomy" id="233316"/>
    <lineage>
        <taxon>Bacteria</taxon>
        <taxon>Pseudomonadati</taxon>
        <taxon>Pseudomonadota</taxon>
        <taxon>Gammaproteobacteria</taxon>
        <taxon>Alteromonadales</taxon>
        <taxon>Alteromonadaceae</taxon>
        <taxon>Alteromonas/Salinimonas group</taxon>
        <taxon>Alteromonas</taxon>
    </lineage>
</organism>
<geneLocation type="plasmid" evidence="1 2">
    <name>pASTE61-200</name>
</geneLocation>
<keyword evidence="2" id="KW-1185">Reference proteome</keyword>
<dbReference type="EMBL" id="CP013927">
    <property type="protein sequence ID" value="AMJ76614.1"/>
    <property type="molecule type" value="Genomic_DNA"/>
</dbReference>
<sequence length="131" mass="14312">MNTVTPLFVCPLDTQIRNAGGPGFNTHTRVNNSHDNFVYEFDTHEGVKQIIAPKSIPVTSRVVNGITLNAGFNVVTNEVSLVSSKGNSLINTQRCCSVIDKTLEGVLGLCKQLGFEEENISKNQIRQFCAT</sequence>
<protein>
    <submittedName>
        <fullName evidence="1">Uncharacterized protein</fullName>
    </submittedName>
</protein>
<reference evidence="1 2" key="1">
    <citation type="submission" date="2015-12" db="EMBL/GenBank/DDBJ databases">
        <title>Intraspecies pangenome expansion in the marine bacterium Alteromonas.</title>
        <authorList>
            <person name="Lopez-Perez M."/>
            <person name="Rodriguez-Valera F."/>
        </authorList>
    </citation>
    <scope>NUCLEOTIDE SEQUENCE [LARGE SCALE GENOMIC DNA]</scope>
    <source>
        <strain evidence="1 2">LMG 21861</strain>
        <plasmid evidence="1 2">pASTE61-200</plasmid>
    </source>
</reference>
<keyword evidence="1" id="KW-0614">Plasmid</keyword>
<dbReference type="RefSeq" id="WP_061093655.1">
    <property type="nucleotide sequence ID" value="NZ_CP013927.1"/>
</dbReference>
<evidence type="ECO:0000313" key="2">
    <source>
        <dbReference type="Proteomes" id="UP000056750"/>
    </source>
</evidence>
<dbReference type="Proteomes" id="UP000056750">
    <property type="component" value="Plasmid pASTE61-200"/>
</dbReference>